<dbReference type="InterPro" id="IPR029479">
    <property type="entry name" value="Nitroreductase"/>
</dbReference>
<comment type="caution">
    <text evidence="5">The sequence shown here is derived from an EMBL/GenBank/DDBJ whole genome shotgun (WGS) entry which is preliminary data.</text>
</comment>
<dbReference type="Proteomes" id="UP000818603">
    <property type="component" value="Unassembled WGS sequence"/>
</dbReference>
<gene>
    <name evidence="6" type="ORF">FF098_011880</name>
    <name evidence="5" type="ORF">GCM10011355_23880</name>
</gene>
<keyword evidence="1" id="KW-0285">Flavoprotein</keyword>
<evidence type="ECO:0000313" key="8">
    <source>
        <dbReference type="Proteomes" id="UP000818603"/>
    </source>
</evidence>
<dbReference type="Proteomes" id="UP000621856">
    <property type="component" value="Unassembled WGS sequence"/>
</dbReference>
<evidence type="ECO:0000313" key="5">
    <source>
        <dbReference type="EMBL" id="GGH98988.1"/>
    </source>
</evidence>
<evidence type="ECO:0000259" key="4">
    <source>
        <dbReference type="Pfam" id="PF00881"/>
    </source>
</evidence>
<protein>
    <submittedName>
        <fullName evidence="6">Nitroreductase family protein</fullName>
    </submittedName>
    <submittedName>
        <fullName evidence="5">Oxidoreductase</fullName>
    </submittedName>
</protein>
<sequence length="227" mass="24955">MADEKHIPLVELGDWQDLSETDMRTKAEAFLAQIRRRHSIRDFSTEPVAQDILEACIAAAGTAPSGANHQPWHFALVGEADIKAQIRDAAEEEERAFYEGRAGAEWLDALAPIGTDATKEHLTDAPWLICIFAQRRGGVEAGETRKNYYIHESVGIATGMLITALHMAGLATLTHTPNPMSFLNRILKRPDTEKPYLILVVGKPAGDATVPAHALKKKPLKDILSIF</sequence>
<dbReference type="RefSeq" id="WP_155140750.1">
    <property type="nucleotide sequence ID" value="NZ_BMGZ01000002.1"/>
</dbReference>
<evidence type="ECO:0000256" key="2">
    <source>
        <dbReference type="ARBA" id="ARBA00022643"/>
    </source>
</evidence>
<evidence type="ECO:0000256" key="1">
    <source>
        <dbReference type="ARBA" id="ARBA00022630"/>
    </source>
</evidence>
<reference evidence="5" key="1">
    <citation type="journal article" date="2014" name="Int. J. Syst. Evol. Microbiol.">
        <title>Complete genome sequence of Corynebacterium casei LMG S-19264T (=DSM 44701T), isolated from a smear-ripened cheese.</title>
        <authorList>
            <consortium name="US DOE Joint Genome Institute (JGI-PGF)"/>
            <person name="Walter F."/>
            <person name="Albersmeier A."/>
            <person name="Kalinowski J."/>
            <person name="Ruckert C."/>
        </authorList>
    </citation>
    <scope>NUCLEOTIDE SEQUENCE</scope>
    <source>
        <strain evidence="5">CGMCC 1.14984</strain>
    </source>
</reference>
<dbReference type="SUPFAM" id="SSF55469">
    <property type="entry name" value="FMN-dependent nitroreductase-like"/>
    <property type="match status" value="1"/>
</dbReference>
<keyword evidence="8" id="KW-1185">Reference proteome</keyword>
<keyword evidence="3" id="KW-0560">Oxidoreductase</keyword>
<evidence type="ECO:0000313" key="7">
    <source>
        <dbReference type="Proteomes" id="UP000621856"/>
    </source>
</evidence>
<accession>A0A8J3A4M2</accession>
<dbReference type="PANTHER" id="PTHR23026:SF90">
    <property type="entry name" value="IODOTYROSINE DEIODINASE 1"/>
    <property type="match status" value="1"/>
</dbReference>
<dbReference type="Pfam" id="PF00881">
    <property type="entry name" value="Nitroreductase"/>
    <property type="match status" value="1"/>
</dbReference>
<feature type="domain" description="Nitroreductase" evidence="4">
    <location>
        <begin position="34"/>
        <end position="203"/>
    </location>
</feature>
<keyword evidence="2" id="KW-0288">FMN</keyword>
<organism evidence="5 7">
    <name type="scientific">Aquisalinus luteolus</name>
    <dbReference type="NCBI Taxonomy" id="1566827"/>
    <lineage>
        <taxon>Bacteria</taxon>
        <taxon>Pseudomonadati</taxon>
        <taxon>Pseudomonadota</taxon>
        <taxon>Alphaproteobacteria</taxon>
        <taxon>Parvularculales</taxon>
        <taxon>Parvularculaceae</taxon>
        <taxon>Aquisalinus</taxon>
    </lineage>
</organism>
<dbReference type="InterPro" id="IPR000415">
    <property type="entry name" value="Nitroreductase-like"/>
</dbReference>
<dbReference type="InterPro" id="IPR050627">
    <property type="entry name" value="Nitroreductase/BluB"/>
</dbReference>
<reference evidence="6 8" key="2">
    <citation type="submission" date="2020-02" db="EMBL/GenBank/DDBJ databases">
        <title>Genome sequence of Parvularcula flava strain NH6-79.</title>
        <authorList>
            <person name="Abdul Karim M.H."/>
            <person name="Lam M.Q."/>
            <person name="Chen S.J."/>
            <person name="Yahya A."/>
            <person name="Shahir S."/>
            <person name="Shamsir M.S."/>
            <person name="Chong C.S."/>
        </authorList>
    </citation>
    <scope>NUCLEOTIDE SEQUENCE [LARGE SCALE GENOMIC DNA]</scope>
    <source>
        <strain evidence="6 8">NH6-79</strain>
    </source>
</reference>
<dbReference type="EMBL" id="VCJR02000002">
    <property type="protein sequence ID" value="NHK28608.1"/>
    <property type="molecule type" value="Genomic_DNA"/>
</dbReference>
<name>A0A8J3A4M2_9PROT</name>
<dbReference type="AlphaFoldDB" id="A0A8J3A4M2"/>
<dbReference type="Gene3D" id="3.40.109.10">
    <property type="entry name" value="NADH Oxidase"/>
    <property type="match status" value="1"/>
</dbReference>
<reference evidence="5" key="3">
    <citation type="submission" date="2020-09" db="EMBL/GenBank/DDBJ databases">
        <authorList>
            <person name="Sun Q."/>
            <person name="Zhou Y."/>
        </authorList>
    </citation>
    <scope>NUCLEOTIDE SEQUENCE</scope>
    <source>
        <strain evidence="5">CGMCC 1.14984</strain>
    </source>
</reference>
<evidence type="ECO:0000313" key="6">
    <source>
        <dbReference type="EMBL" id="NHK28608.1"/>
    </source>
</evidence>
<dbReference type="EMBL" id="BMGZ01000002">
    <property type="protein sequence ID" value="GGH98988.1"/>
    <property type="molecule type" value="Genomic_DNA"/>
</dbReference>
<dbReference type="GO" id="GO:0016491">
    <property type="term" value="F:oxidoreductase activity"/>
    <property type="evidence" value="ECO:0007669"/>
    <property type="project" value="UniProtKB-KW"/>
</dbReference>
<evidence type="ECO:0000256" key="3">
    <source>
        <dbReference type="ARBA" id="ARBA00023002"/>
    </source>
</evidence>
<proteinExistence type="predicted"/>
<dbReference type="CDD" id="cd02144">
    <property type="entry name" value="iodotyrosine_dehalogenase"/>
    <property type="match status" value="1"/>
</dbReference>
<dbReference type="PANTHER" id="PTHR23026">
    <property type="entry name" value="NADPH NITROREDUCTASE"/>
    <property type="match status" value="1"/>
</dbReference>